<name>A0ACB8XLG0_ARCLA</name>
<evidence type="ECO:0000313" key="1">
    <source>
        <dbReference type="EMBL" id="KAI3668970.1"/>
    </source>
</evidence>
<protein>
    <submittedName>
        <fullName evidence="1">Uncharacterized protein</fullName>
    </submittedName>
</protein>
<comment type="caution">
    <text evidence="1">The sequence shown here is derived from an EMBL/GenBank/DDBJ whole genome shotgun (WGS) entry which is preliminary data.</text>
</comment>
<accession>A0ACB8XLG0</accession>
<sequence length="99" mass="11194">MMVIGIYEMAFQTSDATGIDDIPMGDVIKFELGKCKLIVAMDEEVCSTWEDLLKKWFADTIRDVHGVHLKALAKVQFDGSNFNSPEAFSPTWISEEYNI</sequence>
<dbReference type="EMBL" id="CM042062">
    <property type="protein sequence ID" value="KAI3668970.1"/>
    <property type="molecule type" value="Genomic_DNA"/>
</dbReference>
<reference evidence="1 2" key="2">
    <citation type="journal article" date="2022" name="Mol. Ecol. Resour.">
        <title>The genomes of chicory, endive, great burdock and yacon provide insights into Asteraceae paleo-polyploidization history and plant inulin production.</title>
        <authorList>
            <person name="Fan W."/>
            <person name="Wang S."/>
            <person name="Wang H."/>
            <person name="Wang A."/>
            <person name="Jiang F."/>
            <person name="Liu H."/>
            <person name="Zhao H."/>
            <person name="Xu D."/>
            <person name="Zhang Y."/>
        </authorList>
    </citation>
    <scope>NUCLEOTIDE SEQUENCE [LARGE SCALE GENOMIC DNA]</scope>
    <source>
        <strain evidence="2">cv. Niubang</strain>
    </source>
</reference>
<keyword evidence="2" id="KW-1185">Reference proteome</keyword>
<gene>
    <name evidence="1" type="ORF">L6452_40187</name>
</gene>
<reference evidence="2" key="1">
    <citation type="journal article" date="2022" name="Mol. Ecol. Resour.">
        <title>The genomes of chicory, endive, great burdock and yacon provide insights into Asteraceae palaeo-polyploidization history and plant inulin production.</title>
        <authorList>
            <person name="Fan W."/>
            <person name="Wang S."/>
            <person name="Wang H."/>
            <person name="Wang A."/>
            <person name="Jiang F."/>
            <person name="Liu H."/>
            <person name="Zhao H."/>
            <person name="Xu D."/>
            <person name="Zhang Y."/>
        </authorList>
    </citation>
    <scope>NUCLEOTIDE SEQUENCE [LARGE SCALE GENOMIC DNA]</scope>
    <source>
        <strain evidence="2">cv. Niubang</strain>
    </source>
</reference>
<organism evidence="1 2">
    <name type="scientific">Arctium lappa</name>
    <name type="common">Greater burdock</name>
    <name type="synonym">Lappa major</name>
    <dbReference type="NCBI Taxonomy" id="4217"/>
    <lineage>
        <taxon>Eukaryota</taxon>
        <taxon>Viridiplantae</taxon>
        <taxon>Streptophyta</taxon>
        <taxon>Embryophyta</taxon>
        <taxon>Tracheophyta</taxon>
        <taxon>Spermatophyta</taxon>
        <taxon>Magnoliopsida</taxon>
        <taxon>eudicotyledons</taxon>
        <taxon>Gunneridae</taxon>
        <taxon>Pentapetalae</taxon>
        <taxon>asterids</taxon>
        <taxon>campanulids</taxon>
        <taxon>Asterales</taxon>
        <taxon>Asteraceae</taxon>
        <taxon>Carduoideae</taxon>
        <taxon>Cardueae</taxon>
        <taxon>Arctiinae</taxon>
        <taxon>Arctium</taxon>
    </lineage>
</organism>
<evidence type="ECO:0000313" key="2">
    <source>
        <dbReference type="Proteomes" id="UP001055879"/>
    </source>
</evidence>
<proteinExistence type="predicted"/>
<dbReference type="Proteomes" id="UP001055879">
    <property type="component" value="Linkage Group LG16"/>
</dbReference>